<reference evidence="7 9" key="1">
    <citation type="submission" date="2017-09" db="EMBL/GenBank/DDBJ databases">
        <title>Bacterial and phytoplankton interrelationship in Kongsfjorden, an Arctic fjord.</title>
        <authorList>
            <person name="Sinha R."/>
            <person name="Krishnan K."/>
        </authorList>
    </citation>
    <scope>NUCLEOTIDE SEQUENCE [LARGE SCALE GENOMIC DNA]</scope>
    <source>
        <strain evidence="7 9">58</strain>
    </source>
</reference>
<dbReference type="Gene3D" id="1.10.287.130">
    <property type="match status" value="1"/>
</dbReference>
<dbReference type="Proteomes" id="UP000344571">
    <property type="component" value="Chromosome"/>
</dbReference>
<dbReference type="InterPro" id="IPR036097">
    <property type="entry name" value="HisK_dim/P_sf"/>
</dbReference>
<proteinExistence type="predicted"/>
<evidence type="ECO:0000259" key="6">
    <source>
        <dbReference type="PROSITE" id="PS50109"/>
    </source>
</evidence>
<dbReference type="GO" id="GO:0007234">
    <property type="term" value="P:osmosensory signaling via phosphorelay pathway"/>
    <property type="evidence" value="ECO:0007669"/>
    <property type="project" value="TreeGrafter"/>
</dbReference>
<name>A0AA91Z739_9GAMM</name>
<dbReference type="Pfam" id="PF02518">
    <property type="entry name" value="HATPase_c"/>
    <property type="match status" value="1"/>
</dbReference>
<dbReference type="PANTHER" id="PTHR42878">
    <property type="entry name" value="TWO-COMPONENT HISTIDINE KINASE"/>
    <property type="match status" value="1"/>
</dbReference>
<dbReference type="InterPro" id="IPR036890">
    <property type="entry name" value="HATPase_C_sf"/>
</dbReference>
<dbReference type="InterPro" id="IPR003594">
    <property type="entry name" value="HATPase_dom"/>
</dbReference>
<dbReference type="Gene3D" id="3.30.565.10">
    <property type="entry name" value="Histidine kinase-like ATPase, C-terminal domain"/>
    <property type="match status" value="1"/>
</dbReference>
<dbReference type="InterPro" id="IPR003661">
    <property type="entry name" value="HisK_dim/P_dom"/>
</dbReference>
<sequence>MDHGITMHETLFRTQPTEANTEKLSTLVSQLKRSHDLLAALCEPNLNIADLLPCDGAAVGLAGEIRLLEDGRLFDHNEASARQLMNELVRKTPQQCSYQLDWQDDLGEAERPAAIKVLALPFDRQSNGWLCWFRSAESASDWTEQEVFLAETLRHEVLEISLAQAKAFGAKQRRLISTLGHGLCNPLQSISMSAALLKPHDQRSTELREHINAASENMLQQIQRVLEVNRLHGGESPRLNTAPTNISNLIASEISRLRNSAPQLNLQASIDTDLQVMIDPEKMIEAFRHLSNNAIQYATPGTPLSVTMAGNPLTRDVEMEVSNYAPTLPPEQLGSMLSPHRGGDDTTSQPSKQLGIGLFVASRIVQAHEGHLSVQQSNGVISFRITLPARIRAEVKPL</sequence>
<gene>
    <name evidence="7" type="ORF">CO192_05340</name>
    <name evidence="8" type="ORF">EAO82_02305</name>
</gene>
<keyword evidence="3" id="KW-0808">Transferase</keyword>
<evidence type="ECO:0000313" key="9">
    <source>
        <dbReference type="Proteomes" id="UP000243750"/>
    </source>
</evidence>
<feature type="domain" description="Histidine kinase" evidence="6">
    <location>
        <begin position="178"/>
        <end position="391"/>
    </location>
</feature>
<keyword evidence="4" id="KW-0418">Kinase</keyword>
<dbReference type="GO" id="GO:0030295">
    <property type="term" value="F:protein kinase activator activity"/>
    <property type="evidence" value="ECO:0007669"/>
    <property type="project" value="TreeGrafter"/>
</dbReference>
<accession>A0AA91Z739</accession>
<dbReference type="PANTHER" id="PTHR42878:SF15">
    <property type="entry name" value="BACTERIOPHYTOCHROME"/>
    <property type="match status" value="1"/>
</dbReference>
<dbReference type="InterPro" id="IPR005467">
    <property type="entry name" value="His_kinase_dom"/>
</dbReference>
<dbReference type="GO" id="GO:0000155">
    <property type="term" value="F:phosphorelay sensor kinase activity"/>
    <property type="evidence" value="ECO:0007669"/>
    <property type="project" value="InterPro"/>
</dbReference>
<dbReference type="EC" id="2.7.13.3" evidence="2"/>
<evidence type="ECO:0000256" key="5">
    <source>
        <dbReference type="SAM" id="MobiDB-lite"/>
    </source>
</evidence>
<dbReference type="InterPro" id="IPR043150">
    <property type="entry name" value="Phytochrome_PHY_sf"/>
</dbReference>
<dbReference type="EMBL" id="CP033116">
    <property type="protein sequence ID" value="QFY55311.1"/>
    <property type="molecule type" value="Genomic_DNA"/>
</dbReference>
<dbReference type="SUPFAM" id="SSF47384">
    <property type="entry name" value="Homodimeric domain of signal transducing histidine kinase"/>
    <property type="match status" value="1"/>
</dbReference>
<dbReference type="RefSeq" id="WP_096345561.1">
    <property type="nucleotide sequence ID" value="NZ_CP033116.1"/>
</dbReference>
<dbReference type="EMBL" id="NWMT01000063">
    <property type="protein sequence ID" value="PCD00609.1"/>
    <property type="molecule type" value="Genomic_DNA"/>
</dbReference>
<reference evidence="8 10" key="2">
    <citation type="submission" date="2018-10" db="EMBL/GenBank/DDBJ databases">
        <title>Complete genome sequence of Pseudomonas pelagia strain Kongs-67.</title>
        <authorList>
            <person name="Sinha R.K."/>
            <person name="Krishnan K."/>
        </authorList>
    </citation>
    <scope>NUCLEOTIDE SEQUENCE [LARGE SCALE GENOMIC DNA]</scope>
    <source>
        <strain evidence="8 10">Kongs-67</strain>
    </source>
</reference>
<dbReference type="GO" id="GO:0006355">
    <property type="term" value="P:regulation of DNA-templated transcription"/>
    <property type="evidence" value="ECO:0007669"/>
    <property type="project" value="InterPro"/>
</dbReference>
<evidence type="ECO:0000313" key="10">
    <source>
        <dbReference type="Proteomes" id="UP000344571"/>
    </source>
</evidence>
<dbReference type="SMART" id="SM00388">
    <property type="entry name" value="HisKA"/>
    <property type="match status" value="1"/>
</dbReference>
<dbReference type="SMART" id="SM00387">
    <property type="entry name" value="HATPase_c"/>
    <property type="match status" value="1"/>
</dbReference>
<evidence type="ECO:0000256" key="2">
    <source>
        <dbReference type="ARBA" id="ARBA00012438"/>
    </source>
</evidence>
<keyword evidence="10" id="KW-1185">Reference proteome</keyword>
<dbReference type="SUPFAM" id="SSF55781">
    <property type="entry name" value="GAF domain-like"/>
    <property type="match status" value="1"/>
</dbReference>
<evidence type="ECO:0000313" key="8">
    <source>
        <dbReference type="EMBL" id="QFY55311.1"/>
    </source>
</evidence>
<dbReference type="InterPro" id="IPR013515">
    <property type="entry name" value="Phytochrome_cen-reg"/>
</dbReference>
<organism evidence="7 9">
    <name type="scientific">Halopseudomonas pelagia</name>
    <dbReference type="NCBI Taxonomy" id="553151"/>
    <lineage>
        <taxon>Bacteria</taxon>
        <taxon>Pseudomonadati</taxon>
        <taxon>Pseudomonadota</taxon>
        <taxon>Gammaproteobacteria</taxon>
        <taxon>Pseudomonadales</taxon>
        <taxon>Pseudomonadaceae</taxon>
        <taxon>Halopseudomonas</taxon>
    </lineage>
</organism>
<dbReference type="Proteomes" id="UP000243750">
    <property type="component" value="Unassembled WGS sequence"/>
</dbReference>
<evidence type="ECO:0000256" key="1">
    <source>
        <dbReference type="ARBA" id="ARBA00000085"/>
    </source>
</evidence>
<dbReference type="Pfam" id="PF00512">
    <property type="entry name" value="HisKA"/>
    <property type="match status" value="1"/>
</dbReference>
<dbReference type="AlphaFoldDB" id="A0AA91Z739"/>
<protein>
    <recommendedName>
        <fullName evidence="2">histidine kinase</fullName>
        <ecNumber evidence="2">2.7.13.3</ecNumber>
    </recommendedName>
</protein>
<evidence type="ECO:0000256" key="4">
    <source>
        <dbReference type="ARBA" id="ARBA00022777"/>
    </source>
</evidence>
<dbReference type="GO" id="GO:0000156">
    <property type="term" value="F:phosphorelay response regulator activity"/>
    <property type="evidence" value="ECO:0007669"/>
    <property type="project" value="TreeGrafter"/>
</dbReference>
<comment type="catalytic activity">
    <reaction evidence="1">
        <text>ATP + protein L-histidine = ADP + protein N-phospho-L-histidine.</text>
        <dbReference type="EC" id="2.7.13.3"/>
    </reaction>
</comment>
<evidence type="ECO:0000256" key="3">
    <source>
        <dbReference type="ARBA" id="ARBA00022679"/>
    </source>
</evidence>
<dbReference type="SUPFAM" id="SSF55874">
    <property type="entry name" value="ATPase domain of HSP90 chaperone/DNA topoisomerase II/histidine kinase"/>
    <property type="match status" value="1"/>
</dbReference>
<dbReference type="InterPro" id="IPR050351">
    <property type="entry name" value="BphY/WalK/GraS-like"/>
</dbReference>
<dbReference type="CDD" id="cd00082">
    <property type="entry name" value="HisKA"/>
    <property type="match status" value="1"/>
</dbReference>
<dbReference type="GO" id="GO:0009584">
    <property type="term" value="P:detection of visible light"/>
    <property type="evidence" value="ECO:0007669"/>
    <property type="project" value="InterPro"/>
</dbReference>
<dbReference type="Gene3D" id="3.30.450.270">
    <property type="match status" value="1"/>
</dbReference>
<feature type="region of interest" description="Disordered" evidence="5">
    <location>
        <begin position="325"/>
        <end position="352"/>
    </location>
</feature>
<evidence type="ECO:0000313" key="7">
    <source>
        <dbReference type="EMBL" id="PCD00609.1"/>
    </source>
</evidence>
<dbReference type="PROSITE" id="PS50109">
    <property type="entry name" value="HIS_KIN"/>
    <property type="match status" value="1"/>
</dbReference>
<dbReference type="Pfam" id="PF00360">
    <property type="entry name" value="PHY"/>
    <property type="match status" value="1"/>
</dbReference>